<evidence type="ECO:0000313" key="3">
    <source>
        <dbReference type="Proteomes" id="UP000886998"/>
    </source>
</evidence>
<comment type="caution">
    <text evidence="2">The sequence shown here is derived from an EMBL/GenBank/DDBJ whole genome shotgun (WGS) entry which is preliminary data.</text>
</comment>
<evidence type="ECO:0000313" key="2">
    <source>
        <dbReference type="EMBL" id="GFY67979.1"/>
    </source>
</evidence>
<dbReference type="AlphaFoldDB" id="A0A8X6YE77"/>
<keyword evidence="2" id="KW-0503">Monooxygenase</keyword>
<gene>
    <name evidence="2" type="primary">Fmo5_6</name>
    <name evidence="2" type="ORF">TNIN_136141</name>
</gene>
<feature type="compositionally biased region" description="Polar residues" evidence="1">
    <location>
        <begin position="7"/>
        <end position="22"/>
    </location>
</feature>
<accession>A0A8X6YE77</accession>
<feature type="region of interest" description="Disordered" evidence="1">
    <location>
        <begin position="52"/>
        <end position="83"/>
    </location>
</feature>
<name>A0A8X6YE77_9ARAC</name>
<reference evidence="2" key="1">
    <citation type="submission" date="2020-08" db="EMBL/GenBank/DDBJ databases">
        <title>Multicomponent nature underlies the extraordinary mechanical properties of spider dragline silk.</title>
        <authorList>
            <person name="Kono N."/>
            <person name="Nakamura H."/>
            <person name="Mori M."/>
            <person name="Yoshida Y."/>
            <person name="Ohtoshi R."/>
            <person name="Malay A.D."/>
            <person name="Moran D.A.P."/>
            <person name="Tomita M."/>
            <person name="Numata K."/>
            <person name="Arakawa K."/>
        </authorList>
    </citation>
    <scope>NUCLEOTIDE SEQUENCE</scope>
</reference>
<organism evidence="2 3">
    <name type="scientific">Trichonephila inaurata madagascariensis</name>
    <dbReference type="NCBI Taxonomy" id="2747483"/>
    <lineage>
        <taxon>Eukaryota</taxon>
        <taxon>Metazoa</taxon>
        <taxon>Ecdysozoa</taxon>
        <taxon>Arthropoda</taxon>
        <taxon>Chelicerata</taxon>
        <taxon>Arachnida</taxon>
        <taxon>Araneae</taxon>
        <taxon>Araneomorphae</taxon>
        <taxon>Entelegynae</taxon>
        <taxon>Araneoidea</taxon>
        <taxon>Nephilidae</taxon>
        <taxon>Trichonephila</taxon>
        <taxon>Trichonephila inaurata</taxon>
    </lineage>
</organism>
<feature type="region of interest" description="Disordered" evidence="1">
    <location>
        <begin position="1"/>
        <end position="22"/>
    </location>
</feature>
<dbReference type="EMBL" id="BMAV01016831">
    <property type="protein sequence ID" value="GFY67979.1"/>
    <property type="molecule type" value="Genomic_DNA"/>
</dbReference>
<dbReference type="Proteomes" id="UP000886998">
    <property type="component" value="Unassembled WGS sequence"/>
</dbReference>
<keyword evidence="3" id="KW-1185">Reference proteome</keyword>
<evidence type="ECO:0000256" key="1">
    <source>
        <dbReference type="SAM" id="MobiDB-lite"/>
    </source>
</evidence>
<keyword evidence="2" id="KW-0560">Oxidoreductase</keyword>
<protein>
    <submittedName>
        <fullName evidence="2">Flavin-containing monooxygenase</fullName>
    </submittedName>
</protein>
<proteinExistence type="predicted"/>
<dbReference type="GO" id="GO:0004497">
    <property type="term" value="F:monooxygenase activity"/>
    <property type="evidence" value="ECO:0007669"/>
    <property type="project" value="UniProtKB-KW"/>
</dbReference>
<dbReference type="OrthoDB" id="10417932at2759"/>
<sequence>MNERSRIATSTMNERSRIATSIRMNEYANKKYRSSSAPKEIKKPSSTLLRSQHLPAEQPLEHSNPALSVESIPDTPAQPIRCPQLGHSLDNSCPDLLSTTVENAMRKVLQGSLHDLQQDVNKIHRALSEIGKQ</sequence>